<sequence length="172" mass="20101">MRNKYFTPVPEPEIVKMAMNGFDFNVRKKLVNEKFLDLAQLAERVTQIEKLNKEKEEYESSKKKNFYGKKLSYIEHLPEEESNSETAFAAEDLVQKAIEDGRLKFAEKPEMKVDADPFQITFNFTEMEEVFPFSANMATVEPLPEDANLTSTCLKLRDLFIPRPERIYWISS</sequence>
<reference evidence="1 2" key="1">
    <citation type="journal article" date="2023" name="Plants (Basel)">
        <title>Bridging the Gap: Combining Genomics and Transcriptomics Approaches to Understand Stylosanthes scabra, an Orphan Legume from the Brazilian Caatinga.</title>
        <authorList>
            <person name="Ferreira-Neto J.R.C."/>
            <person name="da Silva M.D."/>
            <person name="Binneck E."/>
            <person name="de Melo N.F."/>
            <person name="da Silva R.H."/>
            <person name="de Melo A.L.T.M."/>
            <person name="Pandolfi V."/>
            <person name="Bustamante F.O."/>
            <person name="Brasileiro-Vidal A.C."/>
            <person name="Benko-Iseppon A.M."/>
        </authorList>
    </citation>
    <scope>NUCLEOTIDE SEQUENCE [LARGE SCALE GENOMIC DNA]</scope>
    <source>
        <tissue evidence="1">Leaves</tissue>
    </source>
</reference>
<accession>A0ABU6ZRY2</accession>
<comment type="caution">
    <text evidence="1">The sequence shown here is derived from an EMBL/GenBank/DDBJ whole genome shotgun (WGS) entry which is preliminary data.</text>
</comment>
<dbReference type="Proteomes" id="UP001341840">
    <property type="component" value="Unassembled WGS sequence"/>
</dbReference>
<organism evidence="1 2">
    <name type="scientific">Stylosanthes scabra</name>
    <dbReference type="NCBI Taxonomy" id="79078"/>
    <lineage>
        <taxon>Eukaryota</taxon>
        <taxon>Viridiplantae</taxon>
        <taxon>Streptophyta</taxon>
        <taxon>Embryophyta</taxon>
        <taxon>Tracheophyta</taxon>
        <taxon>Spermatophyta</taxon>
        <taxon>Magnoliopsida</taxon>
        <taxon>eudicotyledons</taxon>
        <taxon>Gunneridae</taxon>
        <taxon>Pentapetalae</taxon>
        <taxon>rosids</taxon>
        <taxon>fabids</taxon>
        <taxon>Fabales</taxon>
        <taxon>Fabaceae</taxon>
        <taxon>Papilionoideae</taxon>
        <taxon>50 kb inversion clade</taxon>
        <taxon>dalbergioids sensu lato</taxon>
        <taxon>Dalbergieae</taxon>
        <taxon>Pterocarpus clade</taxon>
        <taxon>Stylosanthes</taxon>
    </lineage>
</organism>
<dbReference type="EMBL" id="JASCZI010273340">
    <property type="protein sequence ID" value="MED6224680.1"/>
    <property type="molecule type" value="Genomic_DNA"/>
</dbReference>
<keyword evidence="2" id="KW-1185">Reference proteome</keyword>
<proteinExistence type="predicted"/>
<evidence type="ECO:0000313" key="2">
    <source>
        <dbReference type="Proteomes" id="UP001341840"/>
    </source>
</evidence>
<evidence type="ECO:0000313" key="1">
    <source>
        <dbReference type="EMBL" id="MED6224680.1"/>
    </source>
</evidence>
<name>A0ABU6ZRY2_9FABA</name>
<gene>
    <name evidence="1" type="ORF">PIB30_086415</name>
</gene>
<protein>
    <submittedName>
        <fullName evidence="1">Uncharacterized protein</fullName>
    </submittedName>
</protein>